<dbReference type="EMBL" id="KL197729">
    <property type="protein sequence ID" value="KDQ54377.1"/>
    <property type="molecule type" value="Genomic_DNA"/>
</dbReference>
<dbReference type="Proteomes" id="UP000027265">
    <property type="component" value="Unassembled WGS sequence"/>
</dbReference>
<dbReference type="InterPro" id="IPR013087">
    <property type="entry name" value="Znf_C2H2_type"/>
</dbReference>
<gene>
    <name evidence="4" type="ORF">JAAARDRAFT_80350</name>
</gene>
<evidence type="ECO:0000256" key="2">
    <source>
        <dbReference type="SAM" id="MobiDB-lite"/>
    </source>
</evidence>
<dbReference type="InParanoid" id="A0A067PSV1"/>
<keyword evidence="1" id="KW-0862">Zinc</keyword>
<keyword evidence="1" id="KW-0863">Zinc-finger</keyword>
<dbReference type="Gene3D" id="3.30.160.60">
    <property type="entry name" value="Classic Zinc Finger"/>
    <property type="match status" value="1"/>
</dbReference>
<feature type="domain" description="C2H2-type" evidence="3">
    <location>
        <begin position="298"/>
        <end position="330"/>
    </location>
</feature>
<feature type="region of interest" description="Disordered" evidence="2">
    <location>
        <begin position="234"/>
        <end position="259"/>
    </location>
</feature>
<dbReference type="InterPro" id="IPR036236">
    <property type="entry name" value="Znf_C2H2_sf"/>
</dbReference>
<organism evidence="4 5">
    <name type="scientific">Jaapia argillacea MUCL 33604</name>
    <dbReference type="NCBI Taxonomy" id="933084"/>
    <lineage>
        <taxon>Eukaryota</taxon>
        <taxon>Fungi</taxon>
        <taxon>Dikarya</taxon>
        <taxon>Basidiomycota</taxon>
        <taxon>Agaricomycotina</taxon>
        <taxon>Agaricomycetes</taxon>
        <taxon>Agaricomycetidae</taxon>
        <taxon>Jaapiales</taxon>
        <taxon>Jaapiaceae</taxon>
        <taxon>Jaapia</taxon>
    </lineage>
</organism>
<dbReference type="OrthoDB" id="2994177at2759"/>
<proteinExistence type="predicted"/>
<reference evidence="5" key="1">
    <citation type="journal article" date="2014" name="Proc. Natl. Acad. Sci. U.S.A.">
        <title>Extensive sampling of basidiomycete genomes demonstrates inadequacy of the white-rot/brown-rot paradigm for wood decay fungi.</title>
        <authorList>
            <person name="Riley R."/>
            <person name="Salamov A.A."/>
            <person name="Brown D.W."/>
            <person name="Nagy L.G."/>
            <person name="Floudas D."/>
            <person name="Held B.W."/>
            <person name="Levasseur A."/>
            <person name="Lombard V."/>
            <person name="Morin E."/>
            <person name="Otillar R."/>
            <person name="Lindquist E.A."/>
            <person name="Sun H."/>
            <person name="LaButti K.M."/>
            <person name="Schmutz J."/>
            <person name="Jabbour D."/>
            <person name="Luo H."/>
            <person name="Baker S.E."/>
            <person name="Pisabarro A.G."/>
            <person name="Walton J.D."/>
            <person name="Blanchette R.A."/>
            <person name="Henrissat B."/>
            <person name="Martin F."/>
            <person name="Cullen D."/>
            <person name="Hibbett D.S."/>
            <person name="Grigoriev I.V."/>
        </authorList>
    </citation>
    <scope>NUCLEOTIDE SEQUENCE [LARGE SCALE GENOMIC DNA]</scope>
    <source>
        <strain evidence="5">MUCL 33604</strain>
    </source>
</reference>
<dbReference type="PROSITE" id="PS50157">
    <property type="entry name" value="ZINC_FINGER_C2H2_2"/>
    <property type="match status" value="1"/>
</dbReference>
<feature type="compositionally biased region" description="Low complexity" evidence="2">
    <location>
        <begin position="179"/>
        <end position="197"/>
    </location>
</feature>
<evidence type="ECO:0000256" key="1">
    <source>
        <dbReference type="PROSITE-ProRule" id="PRU00042"/>
    </source>
</evidence>
<feature type="region of interest" description="Disordered" evidence="2">
    <location>
        <begin position="179"/>
        <end position="217"/>
    </location>
</feature>
<sequence length="333" mass="37279">MILLRLRTWNAIFLLKSNPIGVISPLFRGRRHQAWRAGPTFPELVSPPPTSHFPGTGHRDSSVALTSRFFTTILSLPPNTFHIHLNSRWRIWSVSDVVLDLLVRIIISSLITTSLVKSGRALTHVKPFQHRLKGFPPCHTLCVAVWRTMQSTRRPSAFFVLPTLPYPLRGSFSPTHISPNSVALSPPSSSQSSSGFPGHIPLPHVPDFSNDTSGGNLNQGLAGPLGLGLYVPDHEQHGQGDASVPPAPQNVVRCPSRKGRKREETSKVKFFCKFCDAGFTRKTSRDDHYNYRNNVKPYRCQKCLQTFFTRSVRNRHTKTCRRSVHSSHVEAAI</sequence>
<evidence type="ECO:0000313" key="5">
    <source>
        <dbReference type="Proteomes" id="UP000027265"/>
    </source>
</evidence>
<name>A0A067PSV1_9AGAM</name>
<evidence type="ECO:0000259" key="3">
    <source>
        <dbReference type="PROSITE" id="PS50157"/>
    </source>
</evidence>
<accession>A0A067PSV1</accession>
<dbReference type="SUPFAM" id="SSF57667">
    <property type="entry name" value="beta-beta-alpha zinc fingers"/>
    <property type="match status" value="1"/>
</dbReference>
<protein>
    <recommendedName>
        <fullName evidence="3">C2H2-type domain-containing protein</fullName>
    </recommendedName>
</protein>
<keyword evidence="1" id="KW-0479">Metal-binding</keyword>
<dbReference type="HOGENOM" id="CLU_834360_0_0_1"/>
<evidence type="ECO:0000313" key="4">
    <source>
        <dbReference type="EMBL" id="KDQ54377.1"/>
    </source>
</evidence>
<keyword evidence="5" id="KW-1185">Reference proteome</keyword>
<dbReference type="AlphaFoldDB" id="A0A067PSV1"/>
<dbReference type="GO" id="GO:0008270">
    <property type="term" value="F:zinc ion binding"/>
    <property type="evidence" value="ECO:0007669"/>
    <property type="project" value="UniProtKB-KW"/>
</dbReference>